<comment type="caution">
    <text evidence="5">The sequence shown here is derived from an EMBL/GenBank/DDBJ whole genome shotgun (WGS) entry which is preliminary data.</text>
</comment>
<evidence type="ECO:0000259" key="4">
    <source>
        <dbReference type="Pfam" id="PF14343"/>
    </source>
</evidence>
<name>A0A419V3U6_9BACL</name>
<gene>
    <name evidence="5" type="ORF">ATL39_2395</name>
</gene>
<protein>
    <submittedName>
        <fullName evidence="5">Protease stability complex PrcB-like protein</fullName>
    </submittedName>
</protein>
<reference evidence="5 6" key="1">
    <citation type="submission" date="2018-09" db="EMBL/GenBank/DDBJ databases">
        <title>Genomic Encyclopedia of Archaeal and Bacterial Type Strains, Phase II (KMG-II): from individual species to whole genera.</title>
        <authorList>
            <person name="Goeker M."/>
        </authorList>
    </citation>
    <scope>NUCLEOTIDE SEQUENCE [LARGE SCALE GENOMIC DNA]</scope>
    <source>
        <strain evidence="5 6">DSM 17008</strain>
    </source>
</reference>
<organism evidence="5 6">
    <name type="scientific">Sinobaca qinghaiensis</name>
    <dbReference type="NCBI Taxonomy" id="342944"/>
    <lineage>
        <taxon>Bacteria</taxon>
        <taxon>Bacillati</taxon>
        <taxon>Bacillota</taxon>
        <taxon>Bacilli</taxon>
        <taxon>Bacillales</taxon>
        <taxon>Sporolactobacillaceae</taxon>
        <taxon>Sinobaca</taxon>
    </lineage>
</organism>
<proteinExistence type="predicted"/>
<evidence type="ECO:0000256" key="1">
    <source>
        <dbReference type="ARBA" id="ARBA00022729"/>
    </source>
</evidence>
<evidence type="ECO:0000256" key="2">
    <source>
        <dbReference type="SAM" id="SignalP"/>
    </source>
</evidence>
<dbReference type="Proteomes" id="UP000285120">
    <property type="component" value="Unassembled WGS sequence"/>
</dbReference>
<evidence type="ECO:0000259" key="3">
    <source>
        <dbReference type="Pfam" id="PF13205"/>
    </source>
</evidence>
<keyword evidence="6" id="KW-1185">Reference proteome</keyword>
<dbReference type="InterPro" id="IPR014755">
    <property type="entry name" value="Cu-Rt/internalin_Ig-like"/>
</dbReference>
<dbReference type="InterPro" id="IPR025748">
    <property type="entry name" value="PrcB_C_dom"/>
</dbReference>
<keyword evidence="5" id="KW-0378">Hydrolase</keyword>
<feature type="signal peptide" evidence="2">
    <location>
        <begin position="1"/>
        <end position="21"/>
    </location>
</feature>
<dbReference type="Gene3D" id="2.60.40.1220">
    <property type="match status" value="1"/>
</dbReference>
<dbReference type="RefSeq" id="WP_170146915.1">
    <property type="nucleotide sequence ID" value="NZ_RAPK01000009.1"/>
</dbReference>
<sequence length="301" mass="33761">MKILWVLFSIVLAFSIFPGHASMLTLDSVADEVNTSPPGLSYSLHDEELTMAWGEKNSTGYRINIEQTNISENTLQIYYSLRYPDPEEFNIAHPVYPEDKASIDGSADDIENVEMYEVKNSSTFKDINTPVKIARGDIWTLTLNQAVNSDSLTDANIYITDENDEKLTSVLVLTTDQEIKIIPPDEEMERGSIYTLYVEKELQSSAGNSLLGGYKQSFYIDNGESVSWKKDAPVTMQPVIANQELDLSFQGAGAEETSETEEEINVFPIEIDENNQPFMIRRIEENTSFSPLRSPLSPADS</sequence>
<keyword evidence="5" id="KW-0645">Protease</keyword>
<keyword evidence="1 2" id="KW-0732">Signal</keyword>
<dbReference type="InterPro" id="IPR032812">
    <property type="entry name" value="SbsA_Ig"/>
</dbReference>
<evidence type="ECO:0000313" key="5">
    <source>
        <dbReference type="EMBL" id="RKD73189.1"/>
    </source>
</evidence>
<dbReference type="EMBL" id="RAPK01000009">
    <property type="protein sequence ID" value="RKD73189.1"/>
    <property type="molecule type" value="Genomic_DNA"/>
</dbReference>
<feature type="domain" description="PrcB C-terminal" evidence="4">
    <location>
        <begin position="52"/>
        <end position="99"/>
    </location>
</feature>
<evidence type="ECO:0000313" key="6">
    <source>
        <dbReference type="Proteomes" id="UP000285120"/>
    </source>
</evidence>
<dbReference type="Pfam" id="PF14343">
    <property type="entry name" value="PrcB_C"/>
    <property type="match status" value="1"/>
</dbReference>
<feature type="chain" id="PRO_5039056655" evidence="2">
    <location>
        <begin position="22"/>
        <end position="301"/>
    </location>
</feature>
<accession>A0A419V3U6</accession>
<dbReference type="Pfam" id="PF13205">
    <property type="entry name" value="Big_5"/>
    <property type="match status" value="1"/>
</dbReference>
<dbReference type="GO" id="GO:0006508">
    <property type="term" value="P:proteolysis"/>
    <property type="evidence" value="ECO:0007669"/>
    <property type="project" value="UniProtKB-KW"/>
</dbReference>
<dbReference type="GO" id="GO:0008233">
    <property type="term" value="F:peptidase activity"/>
    <property type="evidence" value="ECO:0007669"/>
    <property type="project" value="UniProtKB-KW"/>
</dbReference>
<dbReference type="AlphaFoldDB" id="A0A419V3U6"/>
<feature type="domain" description="SbsA Ig-like" evidence="3">
    <location>
        <begin position="132"/>
        <end position="218"/>
    </location>
</feature>